<dbReference type="InterPro" id="IPR005018">
    <property type="entry name" value="DOMON_domain"/>
</dbReference>
<dbReference type="InterPro" id="IPR006593">
    <property type="entry name" value="Cyt_b561/ferric_Rdtase_TM"/>
</dbReference>
<dbReference type="CDD" id="cd09630">
    <property type="entry name" value="CDH_like_cytochrome"/>
    <property type="match status" value="1"/>
</dbReference>
<dbReference type="PROSITE" id="PS50836">
    <property type="entry name" value="DOMON"/>
    <property type="match status" value="1"/>
</dbReference>
<feature type="transmembrane region" description="Helical" evidence="8">
    <location>
        <begin position="233"/>
        <end position="253"/>
    </location>
</feature>
<dbReference type="VEuPathDB" id="FungiDB:F4678DRAFT_437091"/>
<evidence type="ECO:0000256" key="3">
    <source>
        <dbReference type="ARBA" id="ARBA00022692"/>
    </source>
</evidence>
<dbReference type="Gene3D" id="1.20.120.1770">
    <property type="match status" value="1"/>
</dbReference>
<reference evidence="11" key="1">
    <citation type="submission" date="2022-07" db="EMBL/GenBank/DDBJ databases">
        <title>Genome Sequence of Xylaria arbuscula.</title>
        <authorList>
            <person name="Buettner E."/>
        </authorList>
    </citation>
    <scope>NUCLEOTIDE SEQUENCE</scope>
    <source>
        <strain evidence="11">VT107</strain>
    </source>
</reference>
<comment type="caution">
    <text evidence="11">The sequence shown here is derived from an EMBL/GenBank/DDBJ whole genome shotgun (WGS) entry which is preliminary data.</text>
</comment>
<evidence type="ECO:0000256" key="4">
    <source>
        <dbReference type="ARBA" id="ARBA00022982"/>
    </source>
</evidence>
<dbReference type="AlphaFoldDB" id="A0A9W8NC56"/>
<evidence type="ECO:0000256" key="8">
    <source>
        <dbReference type="SAM" id="Phobius"/>
    </source>
</evidence>
<dbReference type="EMBL" id="JANPWZ010001092">
    <property type="protein sequence ID" value="KAJ3568855.1"/>
    <property type="molecule type" value="Genomic_DNA"/>
</dbReference>
<keyword evidence="3 8" id="KW-0812">Transmembrane</keyword>
<dbReference type="SMART" id="SM00665">
    <property type="entry name" value="B561"/>
    <property type="match status" value="1"/>
</dbReference>
<dbReference type="PANTHER" id="PTHR47797">
    <property type="entry name" value="DEHYDROGENASE, PUTATIVE (AFU_ORTHOLOGUE AFUA_8G05805)-RELATED"/>
    <property type="match status" value="1"/>
</dbReference>
<dbReference type="Proteomes" id="UP001148614">
    <property type="component" value="Unassembled WGS sequence"/>
</dbReference>
<feature type="chain" id="PRO_5040741702" description="DOMON domain-containing protein" evidence="9">
    <location>
        <begin position="22"/>
        <end position="399"/>
    </location>
</feature>
<feature type="compositionally biased region" description="Low complexity" evidence="7">
    <location>
        <begin position="208"/>
        <end position="222"/>
    </location>
</feature>
<accession>A0A9W8NC56</accession>
<keyword evidence="2" id="KW-0813">Transport</keyword>
<dbReference type="PANTHER" id="PTHR47797:SF4">
    <property type="entry name" value="DOMON DOMAIN-CONTAINING PROTEIN"/>
    <property type="match status" value="1"/>
</dbReference>
<feature type="transmembrane region" description="Helical" evidence="8">
    <location>
        <begin position="260"/>
        <end position="280"/>
    </location>
</feature>
<evidence type="ECO:0000313" key="11">
    <source>
        <dbReference type="EMBL" id="KAJ3568855.1"/>
    </source>
</evidence>
<keyword evidence="5 8" id="KW-1133">Transmembrane helix</keyword>
<feature type="transmembrane region" description="Helical" evidence="8">
    <location>
        <begin position="332"/>
        <end position="353"/>
    </location>
</feature>
<feature type="signal peptide" evidence="9">
    <location>
        <begin position="1"/>
        <end position="21"/>
    </location>
</feature>
<evidence type="ECO:0000256" key="2">
    <source>
        <dbReference type="ARBA" id="ARBA00022448"/>
    </source>
</evidence>
<dbReference type="CDD" id="cd08760">
    <property type="entry name" value="Cyt_b561_FRRS1_like"/>
    <property type="match status" value="1"/>
</dbReference>
<dbReference type="SMART" id="SM00664">
    <property type="entry name" value="DoH"/>
    <property type="match status" value="1"/>
</dbReference>
<keyword evidence="12" id="KW-1185">Reference proteome</keyword>
<keyword evidence="6 8" id="KW-0472">Membrane</keyword>
<evidence type="ECO:0000256" key="9">
    <source>
        <dbReference type="SAM" id="SignalP"/>
    </source>
</evidence>
<evidence type="ECO:0000259" key="10">
    <source>
        <dbReference type="PROSITE" id="PS50836"/>
    </source>
</evidence>
<name>A0A9W8NC56_9PEZI</name>
<dbReference type="GO" id="GO:0016020">
    <property type="term" value="C:membrane"/>
    <property type="evidence" value="ECO:0007669"/>
    <property type="project" value="UniProtKB-SubCell"/>
</dbReference>
<feature type="region of interest" description="Disordered" evidence="7">
    <location>
        <begin position="190"/>
        <end position="223"/>
    </location>
</feature>
<evidence type="ECO:0000313" key="12">
    <source>
        <dbReference type="Proteomes" id="UP001148614"/>
    </source>
</evidence>
<evidence type="ECO:0000256" key="5">
    <source>
        <dbReference type="ARBA" id="ARBA00022989"/>
    </source>
</evidence>
<evidence type="ECO:0000256" key="6">
    <source>
        <dbReference type="ARBA" id="ARBA00023136"/>
    </source>
</evidence>
<keyword evidence="4" id="KW-0249">Electron transport</keyword>
<protein>
    <recommendedName>
        <fullName evidence="10">DOMON domain-containing protein</fullName>
    </recommendedName>
</protein>
<sequence length="399" mass="42281">MQHFITTAALSALTYSAFGTAATVSRCPETNLCYQVGVPEVSASSGEGNIYMQLRAPATYSWVALGTGQQMKGANIFVMYADGNGNVTVSPRYGVGHQEPEHQTDTKLELLAGSGIIENGNTMLANVRCSNCESWSSGSLSLTDSSANFIAAWKKGNALDSSSAEAEISYHDSHDQFTFNLARATITNDENPFVGTSEGGNDQGNEPSGGDNSGSGSSSSASEIPKLASAHGLIMSIVMVVLYPIGSVLMPLFGSWVLHAAWQIGSFLVMWAGFALGIILSQRTGINFTVTHTLLGTVVVALFGVQPIGGYIHHLHYVKHQKRGLVSHGHIWYGRILIVLGIVNGGLGLQLATERQSLVIAYSVLAAIFFVVYVAGAILGEVRRARGPGLGDRIRKGSQ</sequence>
<dbReference type="InterPro" id="IPR015920">
    <property type="entry name" value="Cellobiose_DH-like_cyt"/>
</dbReference>
<gene>
    <name evidence="11" type="ORF">NPX13_g6278</name>
</gene>
<feature type="transmembrane region" description="Helical" evidence="8">
    <location>
        <begin position="359"/>
        <end position="379"/>
    </location>
</feature>
<keyword evidence="9" id="KW-0732">Signal</keyword>
<feature type="domain" description="DOMON" evidence="10">
    <location>
        <begin position="35"/>
        <end position="156"/>
    </location>
</feature>
<dbReference type="SUPFAM" id="SSF49344">
    <property type="entry name" value="CBD9-like"/>
    <property type="match status" value="1"/>
</dbReference>
<feature type="transmembrane region" description="Helical" evidence="8">
    <location>
        <begin position="292"/>
        <end position="312"/>
    </location>
</feature>
<dbReference type="Gene3D" id="2.60.40.1210">
    <property type="entry name" value="Cellobiose dehydrogenase, cytochrome domain"/>
    <property type="match status" value="1"/>
</dbReference>
<evidence type="ECO:0000256" key="1">
    <source>
        <dbReference type="ARBA" id="ARBA00004370"/>
    </source>
</evidence>
<evidence type="ECO:0000256" key="7">
    <source>
        <dbReference type="SAM" id="MobiDB-lite"/>
    </source>
</evidence>
<comment type="subcellular location">
    <subcellularLocation>
        <location evidence="1">Membrane</location>
    </subcellularLocation>
</comment>
<organism evidence="11 12">
    <name type="scientific">Xylaria arbuscula</name>
    <dbReference type="NCBI Taxonomy" id="114810"/>
    <lineage>
        <taxon>Eukaryota</taxon>
        <taxon>Fungi</taxon>
        <taxon>Dikarya</taxon>
        <taxon>Ascomycota</taxon>
        <taxon>Pezizomycotina</taxon>
        <taxon>Sordariomycetes</taxon>
        <taxon>Xylariomycetidae</taxon>
        <taxon>Xylariales</taxon>
        <taxon>Xylariaceae</taxon>
        <taxon>Xylaria</taxon>
    </lineage>
</organism>
<proteinExistence type="predicted"/>
<dbReference type="Pfam" id="PF16010">
    <property type="entry name" value="CDH-cyt"/>
    <property type="match status" value="1"/>
</dbReference>